<organism evidence="2 3">
    <name type="scientific">Shewanella sairae</name>
    <dbReference type="NCBI Taxonomy" id="190310"/>
    <lineage>
        <taxon>Bacteria</taxon>
        <taxon>Pseudomonadati</taxon>
        <taxon>Pseudomonadota</taxon>
        <taxon>Gammaproteobacteria</taxon>
        <taxon>Alteromonadales</taxon>
        <taxon>Shewanellaceae</taxon>
        <taxon>Shewanella</taxon>
    </lineage>
</organism>
<feature type="transmembrane region" description="Helical" evidence="1">
    <location>
        <begin position="44"/>
        <end position="63"/>
    </location>
</feature>
<feature type="transmembrane region" description="Helical" evidence="1">
    <location>
        <begin position="101"/>
        <end position="121"/>
    </location>
</feature>
<keyword evidence="1" id="KW-1133">Transmembrane helix</keyword>
<gene>
    <name evidence="2" type="ORF">TUM4438_19940</name>
</gene>
<name>A0ABQ4PEA0_9GAMM</name>
<feature type="transmembrane region" description="Helical" evidence="1">
    <location>
        <begin position="69"/>
        <end position="89"/>
    </location>
</feature>
<dbReference type="RefSeq" id="WP_220781039.1">
    <property type="nucleotide sequence ID" value="NZ_BPEY01000030.1"/>
</dbReference>
<evidence type="ECO:0000313" key="3">
    <source>
        <dbReference type="Proteomes" id="UP000887104"/>
    </source>
</evidence>
<accession>A0ABQ4PEA0</accession>
<evidence type="ECO:0000256" key="1">
    <source>
        <dbReference type="SAM" id="Phobius"/>
    </source>
</evidence>
<comment type="caution">
    <text evidence="2">The sequence shown here is derived from an EMBL/GenBank/DDBJ whole genome shotgun (WGS) entry which is preliminary data.</text>
</comment>
<evidence type="ECO:0008006" key="4">
    <source>
        <dbReference type="Google" id="ProtNLM"/>
    </source>
</evidence>
<keyword evidence="1" id="KW-0812">Transmembrane</keyword>
<feature type="transmembrane region" description="Helical" evidence="1">
    <location>
        <begin position="6"/>
        <end position="24"/>
    </location>
</feature>
<protein>
    <recommendedName>
        <fullName evidence="4">DUF1304 domain-containing protein</fullName>
    </recommendedName>
</protein>
<keyword evidence="3" id="KW-1185">Reference proteome</keyword>
<dbReference type="EMBL" id="BPEY01000030">
    <property type="protein sequence ID" value="GIU45748.1"/>
    <property type="molecule type" value="Genomic_DNA"/>
</dbReference>
<keyword evidence="1" id="KW-0472">Membrane</keyword>
<sequence length="122" mass="12923">MLNPIVIPIMPILGIITANINELIRGESSARLPQLQLGVKTFNAAVAAFSIVWFALLITAIDVSNANSVIAGIEVMGLFLAGIAIYTISNGGKYFGATTQLWVYRLALPLVLSGSFLVGQFG</sequence>
<dbReference type="Proteomes" id="UP000887104">
    <property type="component" value="Unassembled WGS sequence"/>
</dbReference>
<proteinExistence type="predicted"/>
<reference evidence="2" key="1">
    <citation type="submission" date="2021-05" db="EMBL/GenBank/DDBJ databases">
        <title>Molecular characterization for Shewanella algae harboring chromosomal blaOXA-55-like strains isolated from clinical and environment sample.</title>
        <authorList>
            <person name="Ohama Y."/>
            <person name="Aoki K."/>
            <person name="Harada S."/>
            <person name="Moriya K."/>
            <person name="Ishii Y."/>
            <person name="Tateda K."/>
        </authorList>
    </citation>
    <scope>NUCLEOTIDE SEQUENCE</scope>
    <source>
        <strain evidence="2">JCM 11563</strain>
    </source>
</reference>
<evidence type="ECO:0000313" key="2">
    <source>
        <dbReference type="EMBL" id="GIU45748.1"/>
    </source>
</evidence>